<evidence type="ECO:0000256" key="7">
    <source>
        <dbReference type="ARBA" id="ARBA00022741"/>
    </source>
</evidence>
<dbReference type="RefSeq" id="WP_381537519.1">
    <property type="nucleotide sequence ID" value="NZ_JBHUGI010000024.1"/>
</dbReference>
<dbReference type="Pfam" id="PF08544">
    <property type="entry name" value="GHMP_kinases_C"/>
    <property type="match status" value="1"/>
</dbReference>
<dbReference type="Gene3D" id="3.30.230.10">
    <property type="match status" value="1"/>
</dbReference>
<evidence type="ECO:0000256" key="2">
    <source>
        <dbReference type="ARBA" id="ARBA00006495"/>
    </source>
</evidence>
<evidence type="ECO:0000313" key="15">
    <source>
        <dbReference type="EMBL" id="MFD1928306.1"/>
    </source>
</evidence>
<keyword evidence="10" id="KW-0460">Magnesium</keyword>
<gene>
    <name evidence="15" type="primary">mvk</name>
    <name evidence="15" type="ORF">ACFSFY_09560</name>
</gene>
<dbReference type="InterPro" id="IPR006204">
    <property type="entry name" value="GHMP_kinase_N_dom"/>
</dbReference>
<evidence type="ECO:0000256" key="12">
    <source>
        <dbReference type="ARBA" id="ARBA00029438"/>
    </source>
</evidence>
<keyword evidence="6 15" id="KW-0808">Transferase</keyword>
<reference evidence="16" key="1">
    <citation type="journal article" date="2019" name="Int. J. Syst. Evol. Microbiol.">
        <title>The Global Catalogue of Microorganisms (GCM) 10K type strain sequencing project: providing services to taxonomists for standard genome sequencing and annotation.</title>
        <authorList>
            <consortium name="The Broad Institute Genomics Platform"/>
            <consortium name="The Broad Institute Genome Sequencing Center for Infectious Disease"/>
            <person name="Wu L."/>
            <person name="Ma J."/>
        </authorList>
    </citation>
    <scope>NUCLEOTIDE SEQUENCE [LARGE SCALE GENOMIC DNA]</scope>
    <source>
        <strain evidence="16">CGMCC 4.7177</strain>
    </source>
</reference>
<evidence type="ECO:0000256" key="6">
    <source>
        <dbReference type="ARBA" id="ARBA00022679"/>
    </source>
</evidence>
<dbReference type="EMBL" id="JBHUGI010000024">
    <property type="protein sequence ID" value="MFD1928306.1"/>
    <property type="molecule type" value="Genomic_DNA"/>
</dbReference>
<dbReference type="InterPro" id="IPR014721">
    <property type="entry name" value="Ribsml_uS5_D2-typ_fold_subgr"/>
</dbReference>
<keyword evidence="8 15" id="KW-0418">Kinase</keyword>
<comment type="subcellular location">
    <subcellularLocation>
        <location evidence="1">Cytoplasm</location>
    </subcellularLocation>
</comment>
<keyword evidence="11" id="KW-0443">Lipid metabolism</keyword>
<dbReference type="PRINTS" id="PR00959">
    <property type="entry name" value="MEVGALKINASE"/>
</dbReference>
<dbReference type="Gene3D" id="3.30.70.890">
    <property type="entry name" value="GHMP kinase, C-terminal domain"/>
    <property type="match status" value="1"/>
</dbReference>
<comment type="pathway">
    <text evidence="12">Isoprenoid biosynthesis; isopentenyl diphosphate biosynthesis via mevalonate pathway; isopentenyl diphosphate from (R)-mevalonate: step 1/3.</text>
</comment>
<evidence type="ECO:0000256" key="5">
    <source>
        <dbReference type="ARBA" id="ARBA00022516"/>
    </source>
</evidence>
<dbReference type="InterPro" id="IPR013750">
    <property type="entry name" value="GHMP_kinase_C_dom"/>
</dbReference>
<evidence type="ECO:0000259" key="13">
    <source>
        <dbReference type="Pfam" id="PF00288"/>
    </source>
</evidence>
<dbReference type="PROSITE" id="PS00627">
    <property type="entry name" value="GHMP_KINASES_ATP"/>
    <property type="match status" value="1"/>
</dbReference>
<organism evidence="15 16">
    <name type="scientific">Sporosarcina siberiensis</name>
    <dbReference type="NCBI Taxonomy" id="1365606"/>
    <lineage>
        <taxon>Bacteria</taxon>
        <taxon>Bacillati</taxon>
        <taxon>Bacillota</taxon>
        <taxon>Bacilli</taxon>
        <taxon>Bacillales</taxon>
        <taxon>Caryophanaceae</taxon>
        <taxon>Sporosarcina</taxon>
    </lineage>
</organism>
<comment type="similarity">
    <text evidence="2">Belongs to the GHMP kinase family. Mevalonate kinase subfamily.</text>
</comment>
<evidence type="ECO:0000256" key="8">
    <source>
        <dbReference type="ARBA" id="ARBA00022777"/>
    </source>
</evidence>
<dbReference type="Proteomes" id="UP001597218">
    <property type="component" value="Unassembled WGS sequence"/>
</dbReference>
<evidence type="ECO:0000256" key="3">
    <source>
        <dbReference type="ARBA" id="ARBA00012103"/>
    </source>
</evidence>
<evidence type="ECO:0000259" key="14">
    <source>
        <dbReference type="Pfam" id="PF08544"/>
    </source>
</evidence>
<feature type="domain" description="GHMP kinase C-terminal" evidence="14">
    <location>
        <begin position="228"/>
        <end position="300"/>
    </location>
</feature>
<keyword evidence="7" id="KW-0547">Nucleotide-binding</keyword>
<comment type="caution">
    <text evidence="15">The sequence shown here is derived from an EMBL/GenBank/DDBJ whole genome shotgun (WGS) entry which is preliminary data.</text>
</comment>
<dbReference type="Pfam" id="PF00288">
    <property type="entry name" value="GHMP_kinases_N"/>
    <property type="match status" value="1"/>
</dbReference>
<keyword evidence="16" id="KW-1185">Reference proteome</keyword>
<evidence type="ECO:0000313" key="16">
    <source>
        <dbReference type="Proteomes" id="UP001597218"/>
    </source>
</evidence>
<evidence type="ECO:0000256" key="1">
    <source>
        <dbReference type="ARBA" id="ARBA00004496"/>
    </source>
</evidence>
<dbReference type="PANTHER" id="PTHR43290:SF2">
    <property type="entry name" value="MEVALONATE KINASE"/>
    <property type="match status" value="1"/>
</dbReference>
<keyword evidence="5" id="KW-0444">Lipid biosynthesis</keyword>
<dbReference type="NCBIfam" id="TIGR00549">
    <property type="entry name" value="mevalon_kin"/>
    <property type="match status" value="1"/>
</dbReference>
<keyword evidence="4" id="KW-0963">Cytoplasm</keyword>
<dbReference type="InterPro" id="IPR020568">
    <property type="entry name" value="Ribosomal_Su5_D2-typ_SF"/>
</dbReference>
<sequence length="319" mass="34108">MGLSKNRVTASSHSKLIVLGEHSVVYGKPAIAIPFPSIHATASVEEHLHSKNAKGIILKCHYFEGKLELAPAKLSGIVACIHATIEALEKHPVNMTIHLDSTIPIGRGLGSSAAVAIAIVKSLYTYYGEPLSQSKLMELVHIAETHAHGNPSGIDMVAASSEFPIWFEKGKDTLPILLGAQLHIVVADTGRIGDTRAAVESIRENYSLNPVATKHSIDLLGELTYMAKDALINGKIELLGNYMNLAHIELDKLGVSDHIIDNLVEIAQNNGALGAKLTGGGRGGCVLVLAENKKHAEKLSIILKEAGAYQTWNFETEGS</sequence>
<dbReference type="PANTHER" id="PTHR43290">
    <property type="entry name" value="MEVALONATE KINASE"/>
    <property type="match status" value="1"/>
</dbReference>
<proteinExistence type="inferred from homology"/>
<name>A0ABW4SFZ4_9BACL</name>
<feature type="domain" description="GHMP kinase N-terminal" evidence="13">
    <location>
        <begin position="83"/>
        <end position="159"/>
    </location>
</feature>
<dbReference type="InterPro" id="IPR036554">
    <property type="entry name" value="GHMP_kinase_C_sf"/>
</dbReference>
<dbReference type="GO" id="GO:0004496">
    <property type="term" value="F:mevalonate kinase activity"/>
    <property type="evidence" value="ECO:0007669"/>
    <property type="project" value="UniProtKB-EC"/>
</dbReference>
<dbReference type="SUPFAM" id="SSF54211">
    <property type="entry name" value="Ribosomal protein S5 domain 2-like"/>
    <property type="match status" value="1"/>
</dbReference>
<dbReference type="EC" id="2.7.1.36" evidence="3"/>
<dbReference type="InterPro" id="IPR006205">
    <property type="entry name" value="Mev_gal_kin"/>
</dbReference>
<evidence type="ECO:0000256" key="4">
    <source>
        <dbReference type="ARBA" id="ARBA00022490"/>
    </source>
</evidence>
<evidence type="ECO:0000256" key="9">
    <source>
        <dbReference type="ARBA" id="ARBA00022840"/>
    </source>
</evidence>
<evidence type="ECO:0000256" key="11">
    <source>
        <dbReference type="ARBA" id="ARBA00023098"/>
    </source>
</evidence>
<evidence type="ECO:0000256" key="10">
    <source>
        <dbReference type="ARBA" id="ARBA00022842"/>
    </source>
</evidence>
<accession>A0ABW4SFZ4</accession>
<keyword evidence="9" id="KW-0067">ATP-binding</keyword>
<dbReference type="SUPFAM" id="SSF55060">
    <property type="entry name" value="GHMP Kinase, C-terminal domain"/>
    <property type="match status" value="1"/>
</dbReference>
<dbReference type="InterPro" id="IPR006203">
    <property type="entry name" value="GHMP_knse_ATP-bd_CS"/>
</dbReference>
<protein>
    <recommendedName>
        <fullName evidence="3">mevalonate kinase</fullName>
        <ecNumber evidence="3">2.7.1.36</ecNumber>
    </recommendedName>
</protein>